<reference evidence="2 3" key="1">
    <citation type="submission" date="2020-07" db="EMBL/GenBank/DDBJ databases">
        <title>Complete genome sequence analysis of Acidithiobacillus ferrivorans XJFY6S-08 reveals extreme environmental adaptation to alpine acid mine drainage.</title>
        <authorList>
            <person name="Yan L."/>
            <person name="Ni Y."/>
        </authorList>
    </citation>
    <scope>NUCLEOTIDE SEQUENCE [LARGE SCALE GENOMIC DNA]</scope>
    <source>
        <strain evidence="2 3">XJFY6S-08</strain>
    </source>
</reference>
<dbReference type="Proteomes" id="UP000595420">
    <property type="component" value="Chromosome"/>
</dbReference>
<dbReference type="AlphaFoldDB" id="A0A7T4WFC8"/>
<proteinExistence type="predicted"/>
<feature type="signal peptide" evidence="1">
    <location>
        <begin position="1"/>
        <end position="19"/>
    </location>
</feature>
<evidence type="ECO:0000256" key="1">
    <source>
        <dbReference type="SAM" id="SignalP"/>
    </source>
</evidence>
<feature type="chain" id="PRO_5032552250" evidence="1">
    <location>
        <begin position="20"/>
        <end position="201"/>
    </location>
</feature>
<dbReference type="EMBL" id="CP059488">
    <property type="protein sequence ID" value="QQD73579.1"/>
    <property type="molecule type" value="Genomic_DNA"/>
</dbReference>
<organism evidence="2 3">
    <name type="scientific">Acidithiobacillus ferrivorans</name>
    <dbReference type="NCBI Taxonomy" id="160808"/>
    <lineage>
        <taxon>Bacteria</taxon>
        <taxon>Pseudomonadati</taxon>
        <taxon>Pseudomonadota</taxon>
        <taxon>Acidithiobacillia</taxon>
        <taxon>Acidithiobacillales</taxon>
        <taxon>Acidithiobacillaceae</taxon>
        <taxon>Acidithiobacillus</taxon>
    </lineage>
</organism>
<dbReference type="RefSeq" id="WP_198661011.1">
    <property type="nucleotide sequence ID" value="NZ_CP059488.1"/>
</dbReference>
<accession>A0A7T4WFC8</accession>
<evidence type="ECO:0000313" key="2">
    <source>
        <dbReference type="EMBL" id="QQD73579.1"/>
    </source>
</evidence>
<sequence length="201" mass="21125">MHKPILKIALLVFSAAAHGATNNTDYAHYILNNLPGVMLAPVSSKDPNPMPKGKQFETEAQIESLSGIVGGLAAFSKVQAEVRASAPWVIEAKEERQAQNAEADAYLAGQEQAQASAEMAQIAPILAAEEASQPVPPQAAPAAAFKNSDHWQHHQSNEGQEIPIINGNGGFLTGIGGGQAIDNNNGKLYSNGGSGNMYNEQ</sequence>
<name>A0A7T4WFC8_9PROT</name>
<keyword evidence="1" id="KW-0732">Signal</keyword>
<protein>
    <submittedName>
        <fullName evidence="2">Uncharacterized protein</fullName>
    </submittedName>
</protein>
<gene>
    <name evidence="2" type="ORF">H2515_04725</name>
</gene>
<evidence type="ECO:0000313" key="3">
    <source>
        <dbReference type="Proteomes" id="UP000595420"/>
    </source>
</evidence>